<gene>
    <name evidence="1" type="ORF">S03H2_66285</name>
</gene>
<dbReference type="EMBL" id="BARU01043260">
    <property type="protein sequence ID" value="GAH79446.1"/>
    <property type="molecule type" value="Genomic_DNA"/>
</dbReference>
<accession>X1IAN1</accession>
<protein>
    <submittedName>
        <fullName evidence="1">Uncharacterized protein</fullName>
    </submittedName>
</protein>
<comment type="caution">
    <text evidence="1">The sequence shown here is derived from an EMBL/GenBank/DDBJ whole genome shotgun (WGS) entry which is preliminary data.</text>
</comment>
<sequence>IAKELIELHNGEVLKVANIFLPDLWRNSNS</sequence>
<reference evidence="1" key="1">
    <citation type="journal article" date="2014" name="Front. Microbiol.">
        <title>High frequency of phylogenetically diverse reductive dehalogenase-homologous genes in deep subseafloor sedimentary metagenomes.</title>
        <authorList>
            <person name="Kawai M."/>
            <person name="Futagami T."/>
            <person name="Toyoda A."/>
            <person name="Takaki Y."/>
            <person name="Nishi S."/>
            <person name="Hori S."/>
            <person name="Arai W."/>
            <person name="Tsubouchi T."/>
            <person name="Morono Y."/>
            <person name="Uchiyama I."/>
            <person name="Ito T."/>
            <person name="Fujiyama A."/>
            <person name="Inagaki F."/>
            <person name="Takami H."/>
        </authorList>
    </citation>
    <scope>NUCLEOTIDE SEQUENCE</scope>
    <source>
        <strain evidence="1">Expedition CK06-06</strain>
    </source>
</reference>
<dbReference type="AlphaFoldDB" id="X1IAN1"/>
<organism evidence="1">
    <name type="scientific">marine sediment metagenome</name>
    <dbReference type="NCBI Taxonomy" id="412755"/>
    <lineage>
        <taxon>unclassified sequences</taxon>
        <taxon>metagenomes</taxon>
        <taxon>ecological metagenomes</taxon>
    </lineage>
</organism>
<proteinExistence type="predicted"/>
<name>X1IAN1_9ZZZZ</name>
<feature type="non-terminal residue" evidence="1">
    <location>
        <position position="1"/>
    </location>
</feature>
<evidence type="ECO:0000313" key="1">
    <source>
        <dbReference type="EMBL" id="GAH79446.1"/>
    </source>
</evidence>